<evidence type="ECO:0000313" key="3">
    <source>
        <dbReference type="EMBL" id="REE96364.1"/>
    </source>
</evidence>
<keyword evidence="2" id="KW-1133">Transmembrane helix</keyword>
<protein>
    <submittedName>
        <fullName evidence="3">Uncharacterized protein</fullName>
    </submittedName>
</protein>
<keyword evidence="2" id="KW-0472">Membrane</keyword>
<feature type="region of interest" description="Disordered" evidence="1">
    <location>
        <begin position="1"/>
        <end position="44"/>
    </location>
</feature>
<feature type="transmembrane region" description="Helical" evidence="2">
    <location>
        <begin position="81"/>
        <end position="103"/>
    </location>
</feature>
<dbReference type="RefSeq" id="WP_116022019.1">
    <property type="nucleotide sequence ID" value="NZ_QTTT01000001.1"/>
</dbReference>
<feature type="compositionally biased region" description="Acidic residues" evidence="1">
    <location>
        <begin position="10"/>
        <end position="19"/>
    </location>
</feature>
<evidence type="ECO:0000256" key="2">
    <source>
        <dbReference type="SAM" id="Phobius"/>
    </source>
</evidence>
<keyword evidence="4" id="KW-1185">Reference proteome</keyword>
<reference evidence="3 4" key="1">
    <citation type="submission" date="2018-08" db="EMBL/GenBank/DDBJ databases">
        <title>Sequencing the genomes of 1000 actinobacteria strains.</title>
        <authorList>
            <person name="Klenk H.-P."/>
        </authorList>
    </citation>
    <scope>NUCLEOTIDE SEQUENCE [LARGE SCALE GENOMIC DNA]</scope>
    <source>
        <strain evidence="3 4">DSM 43927</strain>
    </source>
</reference>
<feature type="compositionally biased region" description="Basic and acidic residues" evidence="1">
    <location>
        <begin position="28"/>
        <end position="39"/>
    </location>
</feature>
<dbReference type="Proteomes" id="UP000256661">
    <property type="component" value="Unassembled WGS sequence"/>
</dbReference>
<gene>
    <name evidence="3" type="ORF">DFJ69_1794</name>
</gene>
<dbReference type="EMBL" id="QTTT01000001">
    <property type="protein sequence ID" value="REE96364.1"/>
    <property type="molecule type" value="Genomic_DNA"/>
</dbReference>
<keyword evidence="2" id="KW-0812">Transmembrane</keyword>
<sequence length="109" mass="12021">MPGAHSYDAGSEDFDDADGEPLSPEQVEELRRYEEEREAKRIRRDTRSWKAVGWVVAAALLVLLYDSSGALLTALDDDRPWAGHAATAGCATLGLLALLALALRAWRRR</sequence>
<proteinExistence type="predicted"/>
<evidence type="ECO:0000313" key="4">
    <source>
        <dbReference type="Proteomes" id="UP000256661"/>
    </source>
</evidence>
<dbReference type="AlphaFoldDB" id="A0A3D9SUX3"/>
<comment type="caution">
    <text evidence="3">The sequence shown here is derived from an EMBL/GenBank/DDBJ whole genome shotgun (WGS) entry which is preliminary data.</text>
</comment>
<organism evidence="3 4">
    <name type="scientific">Thermomonospora umbrina</name>
    <dbReference type="NCBI Taxonomy" id="111806"/>
    <lineage>
        <taxon>Bacteria</taxon>
        <taxon>Bacillati</taxon>
        <taxon>Actinomycetota</taxon>
        <taxon>Actinomycetes</taxon>
        <taxon>Streptosporangiales</taxon>
        <taxon>Thermomonosporaceae</taxon>
        <taxon>Thermomonospora</taxon>
    </lineage>
</organism>
<evidence type="ECO:0000256" key="1">
    <source>
        <dbReference type="SAM" id="MobiDB-lite"/>
    </source>
</evidence>
<feature type="transmembrane region" description="Helical" evidence="2">
    <location>
        <begin position="51"/>
        <end position="75"/>
    </location>
</feature>
<name>A0A3D9SUX3_9ACTN</name>
<accession>A0A3D9SUX3</accession>